<comment type="caution">
    <text evidence="1">The sequence shown here is derived from an EMBL/GenBank/DDBJ whole genome shotgun (WGS) entry which is preliminary data.</text>
</comment>
<accession>A0ABV4XS78</accession>
<proteinExistence type="predicted"/>
<gene>
    <name evidence="1" type="ORF">ACE1CI_16715</name>
</gene>
<organism evidence="1 2">
    <name type="scientific">Floridaenema flaviceps BLCC-F50</name>
    <dbReference type="NCBI Taxonomy" id="3153642"/>
    <lineage>
        <taxon>Bacteria</taxon>
        <taxon>Bacillati</taxon>
        <taxon>Cyanobacteriota</taxon>
        <taxon>Cyanophyceae</taxon>
        <taxon>Oscillatoriophycideae</taxon>
        <taxon>Aerosakkonematales</taxon>
        <taxon>Aerosakkonemataceae</taxon>
        <taxon>Floridanema</taxon>
        <taxon>Floridanema flaviceps</taxon>
    </lineage>
</organism>
<evidence type="ECO:0000313" key="1">
    <source>
        <dbReference type="EMBL" id="MFB2894554.1"/>
    </source>
</evidence>
<evidence type="ECO:0000313" key="2">
    <source>
        <dbReference type="Proteomes" id="UP001576784"/>
    </source>
</evidence>
<dbReference type="EMBL" id="JBHFNR010000118">
    <property type="protein sequence ID" value="MFB2894554.1"/>
    <property type="molecule type" value="Genomic_DNA"/>
</dbReference>
<sequence length="49" mass="5386">MKTSALEEVKGTQDLIPYFTDFRTPPKTGAEALWVLGATIVLGLRSEHP</sequence>
<keyword evidence="2" id="KW-1185">Reference proteome</keyword>
<dbReference type="Proteomes" id="UP001576784">
    <property type="component" value="Unassembled WGS sequence"/>
</dbReference>
<dbReference type="RefSeq" id="WP_413264200.1">
    <property type="nucleotide sequence ID" value="NZ_JBHFNR010000118.1"/>
</dbReference>
<protein>
    <submittedName>
        <fullName evidence="1">Uncharacterized protein</fullName>
    </submittedName>
</protein>
<reference evidence="1 2" key="1">
    <citation type="submission" date="2024-09" db="EMBL/GenBank/DDBJ databases">
        <title>Floridaenema gen nov. (Aerosakkonemataceae, Aerosakkonematales ord. nov., Cyanobacteria) from benthic tropical and subtropical fresh waters, with the description of four new species.</title>
        <authorList>
            <person name="Moretto J.A."/>
            <person name="Berthold D.E."/>
            <person name="Lefler F.W."/>
            <person name="Huang I.-S."/>
            <person name="Laughinghouse H. IV."/>
        </authorList>
    </citation>
    <scope>NUCLEOTIDE SEQUENCE [LARGE SCALE GENOMIC DNA]</scope>
    <source>
        <strain evidence="1 2">BLCC-F50</strain>
    </source>
</reference>
<name>A0ABV4XS78_9CYAN</name>